<evidence type="ECO:0000256" key="2">
    <source>
        <dbReference type="ARBA" id="ARBA00004496"/>
    </source>
</evidence>
<feature type="region of interest" description="Disordered" evidence="12">
    <location>
        <begin position="614"/>
        <end position="664"/>
    </location>
</feature>
<dbReference type="GO" id="GO:0005737">
    <property type="term" value="C:cytoplasm"/>
    <property type="evidence" value="ECO:0007669"/>
    <property type="project" value="UniProtKB-SubCell"/>
</dbReference>
<feature type="region of interest" description="Disordered" evidence="12">
    <location>
        <begin position="418"/>
        <end position="451"/>
    </location>
</feature>
<proteinExistence type="inferred from homology"/>
<feature type="compositionally biased region" description="Basic and acidic residues" evidence="12">
    <location>
        <begin position="614"/>
        <end position="623"/>
    </location>
</feature>
<dbReference type="GO" id="GO:0005634">
    <property type="term" value="C:nucleus"/>
    <property type="evidence" value="ECO:0007669"/>
    <property type="project" value="UniProtKB-SubCell"/>
</dbReference>
<dbReference type="Pfam" id="PF08166">
    <property type="entry name" value="PELP1_HEAT"/>
    <property type="match status" value="2"/>
</dbReference>
<evidence type="ECO:0000256" key="11">
    <source>
        <dbReference type="ARBA" id="ARBA00030054"/>
    </source>
</evidence>
<keyword evidence="10" id="KW-0539">Nucleus</keyword>
<accession>C3ZET0</accession>
<protein>
    <recommendedName>
        <fullName evidence="4">Proline-, glutamic acid- and leucine-rich protein 1</fullName>
    </recommendedName>
    <alternativeName>
        <fullName evidence="11">Modulator of non-genomic activity of estrogen receptor</fullName>
    </alternativeName>
</protein>
<feature type="compositionally biased region" description="Basic and acidic residues" evidence="12">
    <location>
        <begin position="644"/>
        <end position="663"/>
    </location>
</feature>
<keyword evidence="7" id="KW-0677">Repeat</keyword>
<dbReference type="InterPro" id="IPR016024">
    <property type="entry name" value="ARM-type_fold"/>
</dbReference>
<sequence length="813" mass="87892">MANVLLTSLSEKDGKTSLPWAIEVANEHQLLQSEQNAQDWVSHINTSLGTAKTRLEGLCLLGTVVQQCSAGTFIQHGTTWIRMLTQVLQAYDSPLTLQMASHVLGSVVQQAAQYPEVAREVATTHIPTLVQCLLGAQDHQWFPSALEALQSCMKNFPGPCGSSKGKVESLICGLMDTSQPRLSQLAQQTCPLLAGCGGGGAGGVKYTEAWAHLCDQVLGSLHQVLDHAYQDMETGLQTYSVPQASLRLKTVPESDPARTFVLSTRFHNLCGCLEQLVSQEFPAVVRIPVPDILAFLCRALGVNPKMLFGKASMEHVLLMSALPKMHCSALSILEALIISCRSHLVPHASVISQLLVQTLGWTTSEEGVPGRQRPYSTLRSRAYTVLTVWLNVCSAASGVDSHADVILQHVLKDATPQADTTKLKASRPGAQEQSKRQKKKQRGVDMTDQGLSGHMKVDSQANSDVCCAALGALKTVLEVVGSIIKPSFHKETQEFVIPLLLKIHQNQSDPPIPYSCGRCRKGLYQLLLAAVLVLHPRWPPPTQCAVKIFSVGQQDYDLQVSSFCREALLTCMSIIHPRASTLQSPVIIADTPIISKPSTNHLASNFQGLRRNATEEGTRKNDSHNGNLFTAPSFKSVSQSEGMVEDKPSQSESTTHESIRIKSSEVPVSFPNKFRREEDIAGPSVIQLDGSSSSSEGQSSSEDSVEFLEDVRNNEADSSTLESGGPGGGVSSTERQQATDMDKMSGNEDVVLIQGRTKEGGTEVSADTTDLTIAGGMKRKYESDVEDEDGESQDTDLQAMLAAFVPDSTPDGN</sequence>
<evidence type="ECO:0000256" key="7">
    <source>
        <dbReference type="ARBA" id="ARBA00022737"/>
    </source>
</evidence>
<dbReference type="EMBL" id="GG666612">
    <property type="protein sequence ID" value="EEN49236.1"/>
    <property type="molecule type" value="Genomic_DNA"/>
</dbReference>
<comment type="similarity">
    <text evidence="3">Belongs to the RIX1/PELP1 family.</text>
</comment>
<reference evidence="15" key="1">
    <citation type="journal article" date="2008" name="Nature">
        <title>The amphioxus genome and the evolution of the chordate karyotype.</title>
        <authorList>
            <consortium name="US DOE Joint Genome Institute (JGI-PGF)"/>
            <person name="Putnam N.H."/>
            <person name="Butts T."/>
            <person name="Ferrier D.E.K."/>
            <person name="Furlong R.F."/>
            <person name="Hellsten U."/>
            <person name="Kawashima T."/>
            <person name="Robinson-Rechavi M."/>
            <person name="Shoguchi E."/>
            <person name="Terry A."/>
            <person name="Yu J.-K."/>
            <person name="Benito-Gutierrez E.L."/>
            <person name="Dubchak I."/>
            <person name="Garcia-Fernandez J."/>
            <person name="Gibson-Brown J.J."/>
            <person name="Grigoriev I.V."/>
            <person name="Horton A.C."/>
            <person name="de Jong P.J."/>
            <person name="Jurka J."/>
            <person name="Kapitonov V.V."/>
            <person name="Kohara Y."/>
            <person name="Kuroki Y."/>
            <person name="Lindquist E."/>
            <person name="Lucas S."/>
            <person name="Osoegawa K."/>
            <person name="Pennacchio L.A."/>
            <person name="Salamov A.A."/>
            <person name="Satou Y."/>
            <person name="Sauka-Spengler T."/>
            <person name="Schmutz J."/>
            <person name="Shin-I T."/>
            <person name="Toyoda A."/>
            <person name="Bronner-Fraser M."/>
            <person name="Fujiyama A."/>
            <person name="Holland L.Z."/>
            <person name="Holland P.W.H."/>
            <person name="Satoh N."/>
            <person name="Rokhsar D.S."/>
        </authorList>
    </citation>
    <scope>NUCLEOTIDE SEQUENCE [LARGE SCALE GENOMIC DNA]</scope>
    <source>
        <strain evidence="15">S238N-H82</strain>
        <tissue evidence="15">Testes</tissue>
    </source>
</reference>
<evidence type="ECO:0000313" key="15">
    <source>
        <dbReference type="EMBL" id="EEN49236.1"/>
    </source>
</evidence>
<dbReference type="InterPro" id="IPR011989">
    <property type="entry name" value="ARM-like"/>
</dbReference>
<organism>
    <name type="scientific">Branchiostoma floridae</name>
    <name type="common">Florida lancelet</name>
    <name type="synonym">Amphioxus</name>
    <dbReference type="NCBI Taxonomy" id="7739"/>
    <lineage>
        <taxon>Eukaryota</taxon>
        <taxon>Metazoa</taxon>
        <taxon>Chordata</taxon>
        <taxon>Cephalochordata</taxon>
        <taxon>Leptocardii</taxon>
        <taxon>Amphioxiformes</taxon>
        <taxon>Branchiostomatidae</taxon>
        <taxon>Branchiostoma</taxon>
    </lineage>
</organism>
<dbReference type="STRING" id="7739.C3ZET0"/>
<dbReference type="PANTHER" id="PTHR34105:SF1">
    <property type="entry name" value="PROLINE-, GLUTAMIC ACID- AND LEUCINE-RICH PROTEIN 1"/>
    <property type="match status" value="1"/>
</dbReference>
<evidence type="ECO:0000256" key="12">
    <source>
        <dbReference type="SAM" id="MobiDB-lite"/>
    </source>
</evidence>
<evidence type="ECO:0000256" key="3">
    <source>
        <dbReference type="ARBA" id="ARBA00010511"/>
    </source>
</evidence>
<evidence type="ECO:0000256" key="8">
    <source>
        <dbReference type="ARBA" id="ARBA00023159"/>
    </source>
</evidence>
<dbReference type="InterPro" id="IPR012980">
    <property type="entry name" value="PELP1_middle"/>
</dbReference>
<dbReference type="InterPro" id="IPR012583">
    <property type="entry name" value="RIX1_N"/>
</dbReference>
<evidence type="ECO:0000259" key="14">
    <source>
        <dbReference type="Pfam" id="PF08167"/>
    </source>
</evidence>
<dbReference type="eggNOG" id="ENOG502QQE7">
    <property type="taxonomic scope" value="Eukaryota"/>
</dbReference>
<comment type="subcellular location">
    <subcellularLocation>
        <location evidence="2">Cytoplasm</location>
    </subcellularLocation>
    <subcellularLocation>
        <location evidence="1">Nucleus</location>
    </subcellularLocation>
</comment>
<dbReference type="AlphaFoldDB" id="C3ZET0"/>
<name>C3ZET0_BRAFL</name>
<feature type="domain" description="Pre-rRNA-processing protein RIX1 N-terminal" evidence="14">
    <location>
        <begin position="20"/>
        <end position="179"/>
    </location>
</feature>
<feature type="compositionally biased region" description="Polar residues" evidence="12">
    <location>
        <begin position="624"/>
        <end position="641"/>
    </location>
</feature>
<evidence type="ECO:0000256" key="5">
    <source>
        <dbReference type="ARBA" id="ARBA00022490"/>
    </source>
</evidence>
<feature type="domain" description="PELP1 middle" evidence="13">
    <location>
        <begin position="374"/>
        <end position="426"/>
    </location>
</feature>
<dbReference type="Gene3D" id="1.25.10.10">
    <property type="entry name" value="Leucine-rich Repeat Variant"/>
    <property type="match status" value="1"/>
</dbReference>
<keyword evidence="8" id="KW-0010">Activator</keyword>
<evidence type="ECO:0000256" key="4">
    <source>
        <dbReference type="ARBA" id="ARBA00018417"/>
    </source>
</evidence>
<feature type="domain" description="PELP1 middle" evidence="13">
    <location>
        <begin position="513"/>
        <end position="579"/>
    </location>
</feature>
<keyword evidence="5" id="KW-0963">Cytoplasm</keyword>
<evidence type="ECO:0000256" key="1">
    <source>
        <dbReference type="ARBA" id="ARBA00004123"/>
    </source>
</evidence>
<keyword evidence="9" id="KW-0804">Transcription</keyword>
<evidence type="ECO:0000256" key="9">
    <source>
        <dbReference type="ARBA" id="ARBA00023163"/>
    </source>
</evidence>
<dbReference type="Pfam" id="PF08167">
    <property type="entry name" value="RIX1"/>
    <property type="match status" value="1"/>
</dbReference>
<dbReference type="InParanoid" id="C3ZET0"/>
<feature type="region of interest" description="Disordered" evidence="12">
    <location>
        <begin position="676"/>
        <end position="768"/>
    </location>
</feature>
<evidence type="ECO:0000259" key="13">
    <source>
        <dbReference type="Pfam" id="PF08166"/>
    </source>
</evidence>
<gene>
    <name evidence="15" type="ORF">BRAFLDRAFT_120131</name>
</gene>
<dbReference type="PANTHER" id="PTHR34105">
    <property type="entry name" value="PROLINE-, GLUTAMIC ACID- AND LEUCINE-RICH PROTEIN 1"/>
    <property type="match status" value="1"/>
</dbReference>
<feature type="compositionally biased region" description="Low complexity" evidence="12">
    <location>
        <begin position="689"/>
        <end position="702"/>
    </location>
</feature>
<dbReference type="SUPFAM" id="SSF48371">
    <property type="entry name" value="ARM repeat"/>
    <property type="match status" value="1"/>
</dbReference>
<evidence type="ECO:0000256" key="10">
    <source>
        <dbReference type="ARBA" id="ARBA00023242"/>
    </source>
</evidence>
<keyword evidence="6" id="KW-0678">Repressor</keyword>
<evidence type="ECO:0000256" key="6">
    <source>
        <dbReference type="ARBA" id="ARBA00022491"/>
    </source>
</evidence>